<comment type="caution">
    <text evidence="6">The sequence shown here is derived from an EMBL/GenBank/DDBJ whole genome shotgun (WGS) entry which is preliminary data.</text>
</comment>
<dbReference type="AlphaFoldDB" id="A0A257LVQ5"/>
<dbReference type="InterPro" id="IPR036737">
    <property type="entry name" value="OmpA-like_sf"/>
</dbReference>
<dbReference type="PANTHER" id="PTHR30329:SF21">
    <property type="entry name" value="LIPOPROTEIN YIAD-RELATED"/>
    <property type="match status" value="1"/>
</dbReference>
<dbReference type="EMBL" id="NMUJ01000047">
    <property type="protein sequence ID" value="OYV02841.1"/>
    <property type="molecule type" value="Genomic_DNA"/>
</dbReference>
<dbReference type="CDD" id="cd07185">
    <property type="entry name" value="OmpA_C-like"/>
    <property type="match status" value="1"/>
</dbReference>
<accession>A0A257LVQ5</accession>
<protein>
    <recommendedName>
        <fullName evidence="5">OmpA-like domain-containing protein</fullName>
    </recommendedName>
</protein>
<organism evidence="6 7">
    <name type="scientific">candidate division WOR-3 bacterium 4484_18</name>
    <dbReference type="NCBI Taxonomy" id="2020626"/>
    <lineage>
        <taxon>Bacteria</taxon>
        <taxon>Bacteria division WOR-3</taxon>
    </lineage>
</organism>
<evidence type="ECO:0000313" key="6">
    <source>
        <dbReference type="EMBL" id="OYV02841.1"/>
    </source>
</evidence>
<dbReference type="Gene3D" id="2.40.160.60">
    <property type="entry name" value="Outer membrane protein transport protein (OMPP1/FadL/TodX)"/>
    <property type="match status" value="1"/>
</dbReference>
<evidence type="ECO:0000256" key="4">
    <source>
        <dbReference type="PROSITE-ProRule" id="PRU00473"/>
    </source>
</evidence>
<dbReference type="Proteomes" id="UP000216312">
    <property type="component" value="Unassembled WGS sequence"/>
</dbReference>
<dbReference type="PRINTS" id="PR01021">
    <property type="entry name" value="OMPADOMAIN"/>
</dbReference>
<dbReference type="InterPro" id="IPR006664">
    <property type="entry name" value="OMP_bac"/>
</dbReference>
<gene>
    <name evidence="6" type="ORF">CGW93_03610</name>
</gene>
<evidence type="ECO:0000256" key="1">
    <source>
        <dbReference type="ARBA" id="ARBA00004442"/>
    </source>
</evidence>
<dbReference type="NCBIfam" id="NF033709">
    <property type="entry name" value="PorV_fam"/>
    <property type="match status" value="1"/>
</dbReference>
<dbReference type="PANTHER" id="PTHR30329">
    <property type="entry name" value="STATOR ELEMENT OF FLAGELLAR MOTOR COMPLEX"/>
    <property type="match status" value="1"/>
</dbReference>
<comment type="subcellular location">
    <subcellularLocation>
        <location evidence="1">Cell outer membrane</location>
    </subcellularLocation>
</comment>
<dbReference type="PROSITE" id="PS51123">
    <property type="entry name" value="OMPA_2"/>
    <property type="match status" value="1"/>
</dbReference>
<dbReference type="SUPFAM" id="SSF103088">
    <property type="entry name" value="OmpA-like"/>
    <property type="match status" value="1"/>
</dbReference>
<sequence length="480" mass="53108">MQGGRMKKIKIASMTVAIILPLVVFAGSAVDVVTPFEIPVAPRALGMGGAFIAVPGDMNGLLYNPAGLGYVKYYGISAIHNTWIWDTYKSYLAFGIPRKYGTFVLSGIYFNEGEAIKMEGGTPTGEEVRAFMSGLAAGYGVEVKDGLLVGVTGKFIYSYLAGYYGSSIALDMGLIWCKSMDNRRVSLGLVLQNAGTSIRYRETYSPQPINVGAGGAFTVWNPNVCLNIAVDMNYPYWGAVFRYNLGAELWVKNVIALRAGYRGGYDLSNYTFGVGLKVNKFILDYAYAPNYATGEYAEYVNPSHKLGITYLFIKEPVRIVPEQMEEIKKAIEESEARLREDITSVKLSVDEVEKKLDTILETMVTPDEILHMLTIHFPFGSAVIPDEEYPKLYEALRVINKYYKGKTITIEGHCDEMGSAEYNLELSRKRAEAVKVFFVENGIPEELLVVVAKGEEKLLSHRTGPGTAGVENRRVVFIVE</sequence>
<evidence type="ECO:0000259" key="5">
    <source>
        <dbReference type="PROSITE" id="PS51123"/>
    </source>
</evidence>
<dbReference type="GO" id="GO:0009279">
    <property type="term" value="C:cell outer membrane"/>
    <property type="evidence" value="ECO:0007669"/>
    <property type="project" value="UniProtKB-SubCell"/>
</dbReference>
<name>A0A257LVQ5_UNCW3</name>
<feature type="domain" description="OmpA-like" evidence="5">
    <location>
        <begin position="364"/>
        <end position="480"/>
    </location>
</feature>
<reference evidence="7" key="1">
    <citation type="submission" date="2017-07" db="EMBL/GenBank/DDBJ databases">
        <title>Novel pathways for hydrocarbon cycling and metabolic interdependencies in hydrothermal sediment communities.</title>
        <authorList>
            <person name="Dombrowski N."/>
            <person name="Seitz K."/>
            <person name="Teske A."/>
            <person name="Baker B."/>
        </authorList>
    </citation>
    <scope>NUCLEOTIDE SEQUENCE [LARGE SCALE GENOMIC DNA]</scope>
</reference>
<dbReference type="Pfam" id="PF00691">
    <property type="entry name" value="OmpA"/>
    <property type="match status" value="1"/>
</dbReference>
<keyword evidence="3" id="KW-0998">Cell outer membrane</keyword>
<proteinExistence type="predicted"/>
<evidence type="ECO:0000256" key="3">
    <source>
        <dbReference type="ARBA" id="ARBA00023237"/>
    </source>
</evidence>
<dbReference type="InterPro" id="IPR006665">
    <property type="entry name" value="OmpA-like"/>
</dbReference>
<evidence type="ECO:0000313" key="7">
    <source>
        <dbReference type="Proteomes" id="UP000216312"/>
    </source>
</evidence>
<evidence type="ECO:0000256" key="2">
    <source>
        <dbReference type="ARBA" id="ARBA00023136"/>
    </source>
</evidence>
<dbReference type="InterPro" id="IPR050330">
    <property type="entry name" value="Bact_OuterMem_StrucFunc"/>
</dbReference>
<keyword evidence="2 4" id="KW-0472">Membrane</keyword>
<dbReference type="Gene3D" id="3.30.1330.60">
    <property type="entry name" value="OmpA-like domain"/>
    <property type="match status" value="1"/>
</dbReference>